<sequence>VMICFHFDLPKQILKRLSGIVYFCSLDSTKFDVHIKIVCEKKQKIGMRQIKKKMDEKMMNMYRFKKKISLAMLIYVNKDFRNKNNDTLLPADGNSQLIPWLRPPPQKKKNQKKNDITNYKCLKDKPSSSSSSDYDFKNTFSNKVKPNKLFYFFFSVICVFNDLKKERFVIYPKLTILRHIPLLLFAHVQLVLLKATCQATKTSAKPAVHGFPTLKLISMSLKFPQFSKKRVKQIFLQE</sequence>
<dbReference type="AlphaFoldDB" id="X6LZ78"/>
<gene>
    <name evidence="1" type="ORF">RFI_30943</name>
</gene>
<keyword evidence="2" id="KW-1185">Reference proteome</keyword>
<name>X6LZ78_RETFI</name>
<reference evidence="1 2" key="1">
    <citation type="journal article" date="2013" name="Curr. Biol.">
        <title>The Genome of the Foraminiferan Reticulomyxa filosa.</title>
        <authorList>
            <person name="Glockner G."/>
            <person name="Hulsmann N."/>
            <person name="Schleicher M."/>
            <person name="Noegel A.A."/>
            <person name="Eichinger L."/>
            <person name="Gallinger C."/>
            <person name="Pawlowski J."/>
            <person name="Sierra R."/>
            <person name="Euteneuer U."/>
            <person name="Pillet L."/>
            <person name="Moustafa A."/>
            <person name="Platzer M."/>
            <person name="Groth M."/>
            <person name="Szafranski K."/>
            <person name="Schliwa M."/>
        </authorList>
    </citation>
    <scope>NUCLEOTIDE SEQUENCE [LARGE SCALE GENOMIC DNA]</scope>
</reference>
<evidence type="ECO:0000313" key="2">
    <source>
        <dbReference type="Proteomes" id="UP000023152"/>
    </source>
</evidence>
<feature type="non-terminal residue" evidence="1">
    <location>
        <position position="1"/>
    </location>
</feature>
<proteinExistence type="predicted"/>
<accession>X6LZ78</accession>
<dbReference type="EMBL" id="ASPP01027134">
    <property type="protein sequence ID" value="ETO06442.1"/>
    <property type="molecule type" value="Genomic_DNA"/>
</dbReference>
<protein>
    <submittedName>
        <fullName evidence="1">Uncharacterized protein</fullName>
    </submittedName>
</protein>
<evidence type="ECO:0000313" key="1">
    <source>
        <dbReference type="EMBL" id="ETO06442.1"/>
    </source>
</evidence>
<dbReference type="Proteomes" id="UP000023152">
    <property type="component" value="Unassembled WGS sequence"/>
</dbReference>
<organism evidence="1 2">
    <name type="scientific">Reticulomyxa filosa</name>
    <dbReference type="NCBI Taxonomy" id="46433"/>
    <lineage>
        <taxon>Eukaryota</taxon>
        <taxon>Sar</taxon>
        <taxon>Rhizaria</taxon>
        <taxon>Retaria</taxon>
        <taxon>Foraminifera</taxon>
        <taxon>Monothalamids</taxon>
        <taxon>Reticulomyxidae</taxon>
        <taxon>Reticulomyxa</taxon>
    </lineage>
</organism>
<comment type="caution">
    <text evidence="1">The sequence shown here is derived from an EMBL/GenBank/DDBJ whole genome shotgun (WGS) entry which is preliminary data.</text>
</comment>